<dbReference type="Proteomes" id="UP001445076">
    <property type="component" value="Unassembled WGS sequence"/>
</dbReference>
<dbReference type="InterPro" id="IPR002347">
    <property type="entry name" value="SDR_fam"/>
</dbReference>
<evidence type="ECO:0000313" key="4">
    <source>
        <dbReference type="Proteomes" id="UP001445076"/>
    </source>
</evidence>
<evidence type="ECO:0000256" key="2">
    <source>
        <dbReference type="SAM" id="SignalP"/>
    </source>
</evidence>
<dbReference type="AlphaFoldDB" id="A0AAW0YF08"/>
<feature type="signal peptide" evidence="2">
    <location>
        <begin position="1"/>
        <end position="39"/>
    </location>
</feature>
<keyword evidence="4" id="KW-1185">Reference proteome</keyword>
<feature type="non-terminal residue" evidence="3">
    <location>
        <position position="1"/>
    </location>
</feature>
<dbReference type="InterPro" id="IPR036291">
    <property type="entry name" value="NAD(P)-bd_dom_sf"/>
</dbReference>
<reference evidence="3 4" key="1">
    <citation type="journal article" date="2024" name="BMC Genomics">
        <title>Genome assembly of redclaw crayfish (Cherax quadricarinatus) provides insights into its immune adaptation and hypoxia tolerance.</title>
        <authorList>
            <person name="Liu Z."/>
            <person name="Zheng J."/>
            <person name="Li H."/>
            <person name="Fang K."/>
            <person name="Wang S."/>
            <person name="He J."/>
            <person name="Zhou D."/>
            <person name="Weng S."/>
            <person name="Chi M."/>
            <person name="Gu Z."/>
            <person name="He J."/>
            <person name="Li F."/>
            <person name="Wang M."/>
        </authorList>
    </citation>
    <scope>NUCLEOTIDE SEQUENCE [LARGE SCALE GENOMIC DNA]</scope>
    <source>
        <strain evidence="3">ZL_2023a</strain>
    </source>
</reference>
<accession>A0AAW0YF08</accession>
<feature type="chain" id="PRO_5043676640" evidence="2">
    <location>
        <begin position="40"/>
        <end position="189"/>
    </location>
</feature>
<dbReference type="PANTHER" id="PTHR43157:SF31">
    <property type="entry name" value="PHOSPHATIDYLINOSITOL-GLYCAN BIOSYNTHESIS CLASS F PROTEIN"/>
    <property type="match status" value="1"/>
</dbReference>
<keyword evidence="2" id="KW-0732">Signal</keyword>
<dbReference type="SUPFAM" id="SSF51735">
    <property type="entry name" value="NAD(P)-binding Rossmann-fold domains"/>
    <property type="match status" value="1"/>
</dbReference>
<dbReference type="GO" id="GO:0016491">
    <property type="term" value="F:oxidoreductase activity"/>
    <property type="evidence" value="ECO:0007669"/>
    <property type="project" value="UniProtKB-KW"/>
</dbReference>
<evidence type="ECO:0000313" key="3">
    <source>
        <dbReference type="EMBL" id="KAK8750385.1"/>
    </source>
</evidence>
<keyword evidence="1" id="KW-0560">Oxidoreductase</keyword>
<evidence type="ECO:0000256" key="1">
    <source>
        <dbReference type="ARBA" id="ARBA00023002"/>
    </source>
</evidence>
<dbReference type="PANTHER" id="PTHR43157">
    <property type="entry name" value="PHOSPHATIDYLINOSITOL-GLYCAN BIOSYNTHESIS CLASS F PROTEIN-RELATED"/>
    <property type="match status" value="1"/>
</dbReference>
<dbReference type="EMBL" id="JARKIK010000007">
    <property type="protein sequence ID" value="KAK8750385.1"/>
    <property type="molecule type" value="Genomic_DNA"/>
</dbReference>
<name>A0AAW0YF08_CHEQU</name>
<protein>
    <submittedName>
        <fullName evidence="3">Uncharacterized protein</fullName>
    </submittedName>
</protein>
<gene>
    <name evidence="3" type="ORF">OTU49_014802</name>
</gene>
<proteinExistence type="predicted"/>
<dbReference type="Pfam" id="PF00106">
    <property type="entry name" value="adh_short"/>
    <property type="match status" value="1"/>
</dbReference>
<organism evidence="3 4">
    <name type="scientific">Cherax quadricarinatus</name>
    <name type="common">Australian red claw crayfish</name>
    <dbReference type="NCBI Taxonomy" id="27406"/>
    <lineage>
        <taxon>Eukaryota</taxon>
        <taxon>Metazoa</taxon>
        <taxon>Ecdysozoa</taxon>
        <taxon>Arthropoda</taxon>
        <taxon>Crustacea</taxon>
        <taxon>Multicrustacea</taxon>
        <taxon>Malacostraca</taxon>
        <taxon>Eumalacostraca</taxon>
        <taxon>Eucarida</taxon>
        <taxon>Decapoda</taxon>
        <taxon>Pleocyemata</taxon>
        <taxon>Astacidea</taxon>
        <taxon>Parastacoidea</taxon>
        <taxon>Parastacidae</taxon>
        <taxon>Cherax</taxon>
    </lineage>
</organism>
<sequence>GIMMCPYMKTEDGFEMQMGTNHLGHFLLTSLLLPLLTHSEPARIITVSSLGHSRGCIPFDDMNYEKGYDRVHAYENSKLANVLFTRQLAKILKGTNIQVFAVHPGAVQSNLGRHIMGTWSASNLSTIFFKSTIEGIQTTLHCALEATQKEPYYYSDCGLGCASAAARDDAAAEKLWQISEKMVGLAKED</sequence>
<dbReference type="Gene3D" id="3.40.50.720">
    <property type="entry name" value="NAD(P)-binding Rossmann-like Domain"/>
    <property type="match status" value="1"/>
</dbReference>
<comment type="caution">
    <text evidence="3">The sequence shown here is derived from an EMBL/GenBank/DDBJ whole genome shotgun (WGS) entry which is preliminary data.</text>
</comment>